<name>A0A239JAA6_9ACTN</name>
<comment type="similarity">
    <text evidence="1">Belongs to the ABC transporter superfamily.</text>
</comment>
<dbReference type="GO" id="GO:0016887">
    <property type="term" value="F:ATP hydrolysis activity"/>
    <property type="evidence" value="ECO:0007669"/>
    <property type="project" value="InterPro"/>
</dbReference>
<dbReference type="GO" id="GO:0015833">
    <property type="term" value="P:peptide transport"/>
    <property type="evidence" value="ECO:0007669"/>
    <property type="project" value="InterPro"/>
</dbReference>
<dbReference type="NCBIfam" id="TIGR01727">
    <property type="entry name" value="oligo_HPY"/>
    <property type="match status" value="1"/>
</dbReference>
<dbReference type="InterPro" id="IPR027417">
    <property type="entry name" value="P-loop_NTPase"/>
</dbReference>
<dbReference type="CDD" id="cd03257">
    <property type="entry name" value="ABC_NikE_OppD_transporters"/>
    <property type="match status" value="1"/>
</dbReference>
<proteinExistence type="inferred from homology"/>
<dbReference type="SUPFAM" id="SSF52540">
    <property type="entry name" value="P-loop containing nucleoside triphosphate hydrolases"/>
    <property type="match status" value="1"/>
</dbReference>
<dbReference type="PANTHER" id="PTHR43776">
    <property type="entry name" value="TRANSPORT ATP-BINDING PROTEIN"/>
    <property type="match status" value="1"/>
</dbReference>
<sequence>MSPSPGDLVLDAQDLHKTFHTGRSGLRRARVSAVDGVSLHLRAGESLGIVGESGCGKSTLARMIVGLERPDSGSITVHGKDVTKVRGRDRRLLRSEVQMVFQDPYTSLDPRMTVLELVGEPLVVHKRVTGTAARRDRVAELLGLVNLAPELMHRYPHQFSGGQRQRIGIARALALEPRVLVCDEPVSALDMSVQAQVVNLLRDLQERMGIALLFIAHDLSVVRHVADRTAVMYLGRLAEVGDTDTVYDEPGHPYTQALLSASPVVDRTRRRLSSRIMLAGDPPSPSDPPTGCRFHTRCRFSQERCVTETPALRALGETDPRTVACHFTEEVRQEALAR</sequence>
<keyword evidence="7" id="KW-1185">Reference proteome</keyword>
<evidence type="ECO:0000313" key="7">
    <source>
        <dbReference type="Proteomes" id="UP000198362"/>
    </source>
</evidence>
<dbReference type="RefSeq" id="WP_089246017.1">
    <property type="nucleotide sequence ID" value="NZ_FZPH01000002.1"/>
</dbReference>
<feature type="domain" description="ABC transporter" evidence="5">
    <location>
        <begin position="10"/>
        <end position="259"/>
    </location>
</feature>
<evidence type="ECO:0000313" key="6">
    <source>
        <dbReference type="EMBL" id="SNT01584.1"/>
    </source>
</evidence>
<dbReference type="PANTHER" id="PTHR43776:SF7">
    <property type="entry name" value="D,D-DIPEPTIDE TRANSPORT ATP-BINDING PROTEIN DDPF-RELATED"/>
    <property type="match status" value="1"/>
</dbReference>
<evidence type="ECO:0000256" key="4">
    <source>
        <dbReference type="ARBA" id="ARBA00022840"/>
    </source>
</evidence>
<keyword evidence="3" id="KW-0547">Nucleotide-binding</keyword>
<organism evidence="6 7">
    <name type="scientific">Asanoa hainanensis</name>
    <dbReference type="NCBI Taxonomy" id="560556"/>
    <lineage>
        <taxon>Bacteria</taxon>
        <taxon>Bacillati</taxon>
        <taxon>Actinomycetota</taxon>
        <taxon>Actinomycetes</taxon>
        <taxon>Micromonosporales</taxon>
        <taxon>Micromonosporaceae</taxon>
        <taxon>Asanoa</taxon>
    </lineage>
</organism>
<evidence type="ECO:0000256" key="3">
    <source>
        <dbReference type="ARBA" id="ARBA00022741"/>
    </source>
</evidence>
<gene>
    <name evidence="6" type="ORF">SAMN05421812_102753</name>
</gene>
<dbReference type="InterPro" id="IPR050319">
    <property type="entry name" value="ABC_transp_ATP-bind"/>
</dbReference>
<keyword evidence="4 6" id="KW-0067">ATP-binding</keyword>
<dbReference type="Proteomes" id="UP000198362">
    <property type="component" value="Unassembled WGS sequence"/>
</dbReference>
<accession>A0A239JAA6</accession>
<dbReference type="GO" id="GO:0055085">
    <property type="term" value="P:transmembrane transport"/>
    <property type="evidence" value="ECO:0007669"/>
    <property type="project" value="UniProtKB-ARBA"/>
</dbReference>
<dbReference type="InterPro" id="IPR013563">
    <property type="entry name" value="Oligopep_ABC_C"/>
</dbReference>
<dbReference type="InterPro" id="IPR003593">
    <property type="entry name" value="AAA+_ATPase"/>
</dbReference>
<dbReference type="PROSITE" id="PS50893">
    <property type="entry name" value="ABC_TRANSPORTER_2"/>
    <property type="match status" value="1"/>
</dbReference>
<keyword evidence="2" id="KW-0813">Transport</keyword>
<evidence type="ECO:0000256" key="1">
    <source>
        <dbReference type="ARBA" id="ARBA00005417"/>
    </source>
</evidence>
<dbReference type="InterPro" id="IPR017871">
    <property type="entry name" value="ABC_transporter-like_CS"/>
</dbReference>
<dbReference type="PROSITE" id="PS00211">
    <property type="entry name" value="ABC_TRANSPORTER_1"/>
    <property type="match status" value="1"/>
</dbReference>
<dbReference type="OrthoDB" id="4008250at2"/>
<protein>
    <submittedName>
        <fullName evidence="6">Oligopeptide transport system ATP-binding protein</fullName>
    </submittedName>
</protein>
<dbReference type="EMBL" id="FZPH01000002">
    <property type="protein sequence ID" value="SNT01584.1"/>
    <property type="molecule type" value="Genomic_DNA"/>
</dbReference>
<dbReference type="SMART" id="SM00382">
    <property type="entry name" value="AAA"/>
    <property type="match status" value="1"/>
</dbReference>
<dbReference type="Gene3D" id="3.40.50.300">
    <property type="entry name" value="P-loop containing nucleotide triphosphate hydrolases"/>
    <property type="match status" value="1"/>
</dbReference>
<dbReference type="Pfam" id="PF08352">
    <property type="entry name" value="oligo_HPY"/>
    <property type="match status" value="1"/>
</dbReference>
<evidence type="ECO:0000256" key="2">
    <source>
        <dbReference type="ARBA" id="ARBA00022448"/>
    </source>
</evidence>
<dbReference type="InterPro" id="IPR003439">
    <property type="entry name" value="ABC_transporter-like_ATP-bd"/>
</dbReference>
<dbReference type="FunFam" id="3.40.50.300:FF:000016">
    <property type="entry name" value="Oligopeptide ABC transporter ATP-binding component"/>
    <property type="match status" value="1"/>
</dbReference>
<dbReference type="GO" id="GO:0005524">
    <property type="term" value="F:ATP binding"/>
    <property type="evidence" value="ECO:0007669"/>
    <property type="project" value="UniProtKB-KW"/>
</dbReference>
<reference evidence="6 7" key="1">
    <citation type="submission" date="2017-06" db="EMBL/GenBank/DDBJ databases">
        <authorList>
            <person name="Kim H.J."/>
            <person name="Triplett B.A."/>
        </authorList>
    </citation>
    <scope>NUCLEOTIDE SEQUENCE [LARGE SCALE GENOMIC DNA]</scope>
    <source>
        <strain evidence="6 7">CGMCC 4.5593</strain>
    </source>
</reference>
<dbReference type="Pfam" id="PF00005">
    <property type="entry name" value="ABC_tran"/>
    <property type="match status" value="1"/>
</dbReference>
<dbReference type="AlphaFoldDB" id="A0A239JAA6"/>
<evidence type="ECO:0000259" key="5">
    <source>
        <dbReference type="PROSITE" id="PS50893"/>
    </source>
</evidence>